<organism evidence="5">
    <name type="scientific">seawater metagenome</name>
    <dbReference type="NCBI Taxonomy" id="1561972"/>
    <lineage>
        <taxon>unclassified sequences</taxon>
        <taxon>metagenomes</taxon>
        <taxon>ecological metagenomes</taxon>
    </lineage>
</organism>
<evidence type="ECO:0000256" key="2">
    <source>
        <dbReference type="ARBA" id="ARBA00022771"/>
    </source>
</evidence>
<dbReference type="PROSITE" id="PS50089">
    <property type="entry name" value="ZF_RING_2"/>
    <property type="match status" value="1"/>
</dbReference>
<evidence type="ECO:0000259" key="4">
    <source>
        <dbReference type="PROSITE" id="PS50089"/>
    </source>
</evidence>
<dbReference type="SUPFAM" id="SSF57850">
    <property type="entry name" value="RING/U-box"/>
    <property type="match status" value="1"/>
</dbReference>
<dbReference type="PANTHER" id="PTHR45969">
    <property type="entry name" value="RING ZINC FINGER PROTEIN-RELATED"/>
    <property type="match status" value="1"/>
</dbReference>
<gene>
    <name evidence="5" type="ORF">CPAV1605_169</name>
</gene>
<dbReference type="Gene3D" id="3.30.40.10">
    <property type="entry name" value="Zinc/RING finger domain, C3HC4 (zinc finger)"/>
    <property type="match status" value="1"/>
</dbReference>
<dbReference type="PANTHER" id="PTHR45969:SF69">
    <property type="entry name" value="FINGER DOMAIN PROTEIN, PUTATIVE (AFU_ORTHOLOGUE AFUA_3G12190)-RELATED"/>
    <property type="match status" value="1"/>
</dbReference>
<accession>A0A5E8CHB1</accession>
<keyword evidence="2" id="KW-0863">Zinc-finger</keyword>
<proteinExistence type="predicted"/>
<protein>
    <submittedName>
        <fullName evidence="5">Ring finger domain</fullName>
    </submittedName>
</protein>
<dbReference type="GO" id="GO:0016567">
    <property type="term" value="P:protein ubiquitination"/>
    <property type="evidence" value="ECO:0007669"/>
    <property type="project" value="UniProtKB-UniPathway"/>
</dbReference>
<dbReference type="GO" id="GO:0008270">
    <property type="term" value="F:zinc ion binding"/>
    <property type="evidence" value="ECO:0007669"/>
    <property type="project" value="UniProtKB-KW"/>
</dbReference>
<name>A0A5E8CHB1_9ZZZZ</name>
<dbReference type="EMBL" id="CABVLZ010000001">
    <property type="protein sequence ID" value="VVU94447.1"/>
    <property type="molecule type" value="Genomic_DNA"/>
</dbReference>
<dbReference type="Pfam" id="PF13639">
    <property type="entry name" value="zf-RING_2"/>
    <property type="match status" value="1"/>
</dbReference>
<keyword evidence="3" id="KW-0862">Zinc</keyword>
<reference evidence="5" key="1">
    <citation type="submission" date="2019-09" db="EMBL/GenBank/DDBJ databases">
        <authorList>
            <person name="Needham M D."/>
        </authorList>
    </citation>
    <scope>NUCLEOTIDE SEQUENCE</scope>
</reference>
<sequence>MIIIPEIKYRFKKNKTIIIGFNEINVIETIKKTKEKKNKYLEMECSICTEKIINEEKEVIILECKHVFHQKCLNTWKTINQSCPLCRQEIKDVSLLEFT</sequence>
<feature type="domain" description="RING-type" evidence="4">
    <location>
        <begin position="45"/>
        <end position="87"/>
    </location>
</feature>
<dbReference type="InterPro" id="IPR013083">
    <property type="entry name" value="Znf_RING/FYVE/PHD"/>
</dbReference>
<dbReference type="SMART" id="SM00184">
    <property type="entry name" value="RING"/>
    <property type="match status" value="1"/>
</dbReference>
<dbReference type="InterPro" id="IPR001841">
    <property type="entry name" value="Znf_RING"/>
</dbReference>
<dbReference type="UniPathway" id="UPA00143"/>
<dbReference type="GO" id="GO:0061630">
    <property type="term" value="F:ubiquitin protein ligase activity"/>
    <property type="evidence" value="ECO:0007669"/>
    <property type="project" value="TreeGrafter"/>
</dbReference>
<evidence type="ECO:0000256" key="1">
    <source>
        <dbReference type="ARBA" id="ARBA00022723"/>
    </source>
</evidence>
<evidence type="ECO:0000256" key="3">
    <source>
        <dbReference type="ARBA" id="ARBA00022833"/>
    </source>
</evidence>
<evidence type="ECO:0000313" key="5">
    <source>
        <dbReference type="EMBL" id="VVU94447.1"/>
    </source>
</evidence>
<keyword evidence="1" id="KW-0479">Metal-binding</keyword>
<dbReference type="AlphaFoldDB" id="A0A5E8CHB1"/>